<reference evidence="2" key="1">
    <citation type="submission" date="2016-08" db="EMBL/GenBank/DDBJ databases">
        <title>Complete Genome Seqeunce of Paenibacillus sp. BIHB 4019 from tea rhizoplane.</title>
        <authorList>
            <person name="Thakur R."/>
            <person name="Swarnkar M.K."/>
            <person name="Gulati A."/>
        </authorList>
    </citation>
    <scope>NUCLEOTIDE SEQUENCE [LARGE SCALE GENOMIC DNA]</scope>
    <source>
        <strain evidence="2">BIHB4019</strain>
    </source>
</reference>
<feature type="transmembrane region" description="Helical" evidence="1">
    <location>
        <begin position="168"/>
        <end position="191"/>
    </location>
</feature>
<evidence type="ECO:0000256" key="1">
    <source>
        <dbReference type="SAM" id="Phobius"/>
    </source>
</evidence>
<feature type="transmembrane region" description="Helical" evidence="1">
    <location>
        <begin position="52"/>
        <end position="77"/>
    </location>
</feature>
<keyword evidence="1" id="KW-0812">Transmembrane</keyword>
<keyword evidence="1" id="KW-0472">Membrane</keyword>
<gene>
    <name evidence="2" type="ORF">BBD42_02335</name>
</gene>
<dbReference type="CDD" id="cd21809">
    <property type="entry name" value="ABC-2_lan_permease-like"/>
    <property type="match status" value="1"/>
</dbReference>
<dbReference type="EMBL" id="CP016808">
    <property type="protein sequence ID" value="ANY65432.1"/>
    <property type="molecule type" value="Genomic_DNA"/>
</dbReference>
<dbReference type="Pfam" id="PF12730">
    <property type="entry name" value="ABC2_membrane_4"/>
    <property type="match status" value="1"/>
</dbReference>
<feature type="transmembrane region" description="Helical" evidence="1">
    <location>
        <begin position="136"/>
        <end position="156"/>
    </location>
</feature>
<dbReference type="PANTHER" id="PTHR37305">
    <property type="entry name" value="INTEGRAL MEMBRANE PROTEIN-RELATED"/>
    <property type="match status" value="1"/>
</dbReference>
<feature type="transmembrane region" description="Helical" evidence="1">
    <location>
        <begin position="222"/>
        <end position="242"/>
    </location>
</feature>
<feature type="transmembrane region" description="Helical" evidence="1">
    <location>
        <begin position="98"/>
        <end position="124"/>
    </location>
</feature>
<dbReference type="RefSeq" id="WP_099516828.1">
    <property type="nucleotide sequence ID" value="NZ_CP016808.1"/>
</dbReference>
<keyword evidence="1" id="KW-1133">Transmembrane helix</keyword>
<feature type="transmembrane region" description="Helical" evidence="1">
    <location>
        <begin position="16"/>
        <end position="40"/>
    </location>
</feature>
<name>A0A1B2DCL1_9BACL</name>
<sequence>MIRSIWLEGYKLRRRYVGLTVLLVMGVEMGWAFMATSMSIARNPDQASWEPLIAMTASLNGLFAPILAAICVSRICDMEHKGNTWKLLLSMSVKRERLYAAKYGCVALILLLACFVQVLALIGFGKINGFEEAVPIMLLGRLLAGTMAAHLAVIALQQWLSMALKNQAFALCLGMLGGFIGMAADLFPSAIRPLFIWSYYSGLSPVAQSYTDNQLEFIARDLGAGLPMLGLLLFMGLLIYGAGRLHISRQEV</sequence>
<dbReference type="PANTHER" id="PTHR37305:SF1">
    <property type="entry name" value="MEMBRANE PROTEIN"/>
    <property type="match status" value="1"/>
</dbReference>
<evidence type="ECO:0000313" key="2">
    <source>
        <dbReference type="EMBL" id="ANY65432.1"/>
    </source>
</evidence>
<accession>A0A1B2DCL1</accession>
<protein>
    <submittedName>
        <fullName evidence="2">ABC transporter permease</fullName>
    </submittedName>
</protein>
<dbReference type="AlphaFoldDB" id="A0A1B2DCL1"/>
<organism evidence="2">
    <name type="scientific">Paenibacillus sp. BIHB 4019</name>
    <dbReference type="NCBI Taxonomy" id="1870819"/>
    <lineage>
        <taxon>Bacteria</taxon>
        <taxon>Bacillati</taxon>
        <taxon>Bacillota</taxon>
        <taxon>Bacilli</taxon>
        <taxon>Bacillales</taxon>
        <taxon>Paenibacillaceae</taxon>
        <taxon>Paenibacillus</taxon>
    </lineage>
</organism>
<proteinExistence type="predicted"/>